<evidence type="ECO:0000256" key="2">
    <source>
        <dbReference type="ARBA" id="ARBA00022448"/>
    </source>
</evidence>
<protein>
    <submittedName>
        <fullName evidence="13">Acid-sensing ion channel 3</fullName>
    </submittedName>
</protein>
<keyword evidence="7 11" id="KW-0406">Ion transport</keyword>
<comment type="subcellular location">
    <subcellularLocation>
        <location evidence="1">Membrane</location>
        <topology evidence="1">Multi-pass membrane protein</topology>
    </subcellularLocation>
</comment>
<evidence type="ECO:0000313" key="13">
    <source>
        <dbReference type="EMBL" id="GFN94724.1"/>
    </source>
</evidence>
<comment type="similarity">
    <text evidence="11">Belongs to the amiloride-sensitive sodium channel (TC 1.A.6) family.</text>
</comment>
<keyword evidence="4 11" id="KW-0812">Transmembrane</keyword>
<dbReference type="InterPro" id="IPR001873">
    <property type="entry name" value="ENaC"/>
</dbReference>
<reference evidence="13 14" key="1">
    <citation type="journal article" date="2021" name="Elife">
        <title>Chloroplast acquisition without the gene transfer in kleptoplastic sea slugs, Plakobranchus ocellatus.</title>
        <authorList>
            <person name="Maeda T."/>
            <person name="Takahashi S."/>
            <person name="Yoshida T."/>
            <person name="Shimamura S."/>
            <person name="Takaki Y."/>
            <person name="Nagai Y."/>
            <person name="Toyoda A."/>
            <person name="Suzuki Y."/>
            <person name="Arimoto A."/>
            <person name="Ishii H."/>
            <person name="Satoh N."/>
            <person name="Nishiyama T."/>
            <person name="Hasebe M."/>
            <person name="Maruyama T."/>
            <person name="Minagawa J."/>
            <person name="Obokata J."/>
            <person name="Shigenobu S."/>
        </authorList>
    </citation>
    <scope>NUCLEOTIDE SEQUENCE [LARGE SCALE GENOMIC DNA]</scope>
</reference>
<organism evidence="13 14">
    <name type="scientific">Plakobranchus ocellatus</name>
    <dbReference type="NCBI Taxonomy" id="259542"/>
    <lineage>
        <taxon>Eukaryota</taxon>
        <taxon>Metazoa</taxon>
        <taxon>Spiralia</taxon>
        <taxon>Lophotrochozoa</taxon>
        <taxon>Mollusca</taxon>
        <taxon>Gastropoda</taxon>
        <taxon>Heterobranchia</taxon>
        <taxon>Euthyneura</taxon>
        <taxon>Panpulmonata</taxon>
        <taxon>Sacoglossa</taxon>
        <taxon>Placobranchoidea</taxon>
        <taxon>Plakobranchidae</taxon>
        <taxon>Plakobranchus</taxon>
    </lineage>
</organism>
<keyword evidence="3 11" id="KW-0894">Sodium channel</keyword>
<keyword evidence="9 11" id="KW-0739">Sodium transport</keyword>
<dbReference type="Pfam" id="PF00858">
    <property type="entry name" value="ASC"/>
    <property type="match status" value="1"/>
</dbReference>
<evidence type="ECO:0000256" key="1">
    <source>
        <dbReference type="ARBA" id="ARBA00004141"/>
    </source>
</evidence>
<keyword evidence="2 11" id="KW-0813">Transport</keyword>
<keyword evidence="14" id="KW-1185">Reference proteome</keyword>
<accession>A0AAV3ZHX4</accession>
<evidence type="ECO:0000256" key="10">
    <source>
        <dbReference type="ARBA" id="ARBA00023303"/>
    </source>
</evidence>
<keyword evidence="10 11" id="KW-0407">Ion channel</keyword>
<evidence type="ECO:0000256" key="3">
    <source>
        <dbReference type="ARBA" id="ARBA00022461"/>
    </source>
</evidence>
<evidence type="ECO:0000256" key="9">
    <source>
        <dbReference type="ARBA" id="ARBA00023201"/>
    </source>
</evidence>
<proteinExistence type="inferred from homology"/>
<dbReference type="PANTHER" id="PTHR11690">
    <property type="entry name" value="AMILORIDE-SENSITIVE SODIUM CHANNEL-RELATED"/>
    <property type="match status" value="1"/>
</dbReference>
<keyword evidence="6" id="KW-0915">Sodium</keyword>
<evidence type="ECO:0000256" key="6">
    <source>
        <dbReference type="ARBA" id="ARBA00023053"/>
    </source>
</evidence>
<dbReference type="Gene3D" id="1.10.287.770">
    <property type="entry name" value="YojJ-like"/>
    <property type="match status" value="1"/>
</dbReference>
<dbReference type="Proteomes" id="UP000735302">
    <property type="component" value="Unassembled WGS sequence"/>
</dbReference>
<evidence type="ECO:0000256" key="7">
    <source>
        <dbReference type="ARBA" id="ARBA00023065"/>
    </source>
</evidence>
<feature type="transmembrane region" description="Helical" evidence="12">
    <location>
        <begin position="640"/>
        <end position="667"/>
    </location>
</feature>
<dbReference type="GO" id="GO:0015280">
    <property type="term" value="F:ligand-gated sodium channel activity"/>
    <property type="evidence" value="ECO:0007669"/>
    <property type="project" value="TreeGrafter"/>
</dbReference>
<dbReference type="PRINTS" id="PR01078">
    <property type="entry name" value="AMINACHANNEL"/>
</dbReference>
<dbReference type="GO" id="GO:0005886">
    <property type="term" value="C:plasma membrane"/>
    <property type="evidence" value="ECO:0007669"/>
    <property type="project" value="TreeGrafter"/>
</dbReference>
<evidence type="ECO:0000256" key="4">
    <source>
        <dbReference type="ARBA" id="ARBA00022692"/>
    </source>
</evidence>
<evidence type="ECO:0000313" key="14">
    <source>
        <dbReference type="Proteomes" id="UP000735302"/>
    </source>
</evidence>
<gene>
    <name evidence="13" type="ORF">PoB_002123000</name>
</gene>
<dbReference type="EMBL" id="BLXT01002468">
    <property type="protein sequence ID" value="GFN94724.1"/>
    <property type="molecule type" value="Genomic_DNA"/>
</dbReference>
<dbReference type="AlphaFoldDB" id="A0AAV3ZHX4"/>
<comment type="caution">
    <text evidence="13">The sequence shown here is derived from an EMBL/GenBank/DDBJ whole genome shotgun (WGS) entry which is preliminary data.</text>
</comment>
<evidence type="ECO:0000256" key="8">
    <source>
        <dbReference type="ARBA" id="ARBA00023136"/>
    </source>
</evidence>
<sequence>MVRLNIYDYMSTNIDTKDNSAYDFYIDTTSAFSGHLDDLGDINSAREASCEEVKDSTALELGAENLEKNETSQESLQNLSQIWWRFLGETTLHGCKNVKERWVVKRIMWSCAILLMAAFLGWSLLQLFLRYQEHPFVSVFSFQRENTILAPGLSMCLPARFNKQKVSSSRPAYQMFAYDSTGITVLDREERQERSSKEFLEQMKSWEKDLENITLHRARGEIGFTRKEIFFYARLFTNNKEYDIVSMMENFDLETKTCWLVKWSLSDAEPGTDADESSDPNETVEVAGEIGDISHYSSSIKSTQSVADAAAANNTEKLTTLIKETLSTTSSPFLSSTSKILFRQNQTHPTTNVAENLRISDEKVEVPKTSGGDDTGASINAVSSSDTTDLLRLGLEDAILLMVDLQQHNWLGHAHVAGLELYLHDPIGGYWSVKPIHLLPGTYTSIYYTTTQYKFLPLPYKSFSGVSEPGVTAQNTGCVDTTATSFRNPMVSVPKAFYSSDTCILEHAFNLSTKQCGCGVSDLYNKLHGTKNCSVIQHKNCFLKILDDAYTRQQRQLAIAPDPLCPQACSYTTFAYIMSNSDFPPVSRREEYAQLLNVEEVQLEKNILVVEISPQGPMADKVEHVPELTVLSILGSVGGLMGLCLGASLLTLTEFFEALALSTWVLYRRLICRERMQT</sequence>
<evidence type="ECO:0000256" key="11">
    <source>
        <dbReference type="RuleBase" id="RU000679"/>
    </source>
</evidence>
<keyword evidence="8 12" id="KW-0472">Membrane</keyword>
<dbReference type="PANTHER" id="PTHR11690:SF293">
    <property type="entry name" value="ACID-SENSING ION CHANNEL 1"/>
    <property type="match status" value="1"/>
</dbReference>
<keyword evidence="5 12" id="KW-1133">Transmembrane helix</keyword>
<evidence type="ECO:0000256" key="12">
    <source>
        <dbReference type="SAM" id="Phobius"/>
    </source>
</evidence>
<feature type="transmembrane region" description="Helical" evidence="12">
    <location>
        <begin position="107"/>
        <end position="129"/>
    </location>
</feature>
<evidence type="ECO:0000256" key="5">
    <source>
        <dbReference type="ARBA" id="ARBA00022989"/>
    </source>
</evidence>
<name>A0AAV3ZHX4_9GAST</name>